<accession>A0A7S1BXR2</accession>
<feature type="transmembrane region" description="Helical" evidence="2">
    <location>
        <begin position="104"/>
        <end position="125"/>
    </location>
</feature>
<evidence type="ECO:0000256" key="2">
    <source>
        <dbReference type="SAM" id="Phobius"/>
    </source>
</evidence>
<dbReference type="Gene3D" id="1.20.144.10">
    <property type="entry name" value="Phosphatidic acid phosphatase type 2/haloperoxidase"/>
    <property type="match status" value="1"/>
</dbReference>
<dbReference type="EMBL" id="HBFR01037082">
    <property type="protein sequence ID" value="CAD8899796.1"/>
    <property type="molecule type" value="Transcribed_RNA"/>
</dbReference>
<evidence type="ECO:0000256" key="1">
    <source>
        <dbReference type="ARBA" id="ARBA00022801"/>
    </source>
</evidence>
<feature type="transmembrane region" description="Helical" evidence="2">
    <location>
        <begin position="137"/>
        <end position="154"/>
    </location>
</feature>
<gene>
    <name evidence="3" type="ORF">CHYS00102_LOCUS27012</name>
</gene>
<dbReference type="SUPFAM" id="SSF48317">
    <property type="entry name" value="Acid phosphatase/Vanadium-dependent haloperoxidase"/>
    <property type="match status" value="1"/>
</dbReference>
<proteinExistence type="predicted"/>
<keyword evidence="2" id="KW-0812">Transmembrane</keyword>
<keyword evidence="2" id="KW-1133">Transmembrane helix</keyword>
<sequence length="217" mass="22976">MTDRDEASAPPSAHAIQNPLVRLLGSTAREVVSLSFFLALALRRDAPVLAFFAGSVLNSLSSKVLKRILSQSRPDGSALGDPGMPSSHATSLGFIASYALADGYLGTSAAAAPLAAAYVGACLLHRVQTRLHTWEQVLVGAALGCANAVAWFRLVRSGMNFAGIHIQPIVDILNRSILPESGIMPFRYLFIPAVVGACVVGSVERKILAALERKKKK</sequence>
<dbReference type="GO" id="GO:0005789">
    <property type="term" value="C:endoplasmic reticulum membrane"/>
    <property type="evidence" value="ECO:0007669"/>
    <property type="project" value="TreeGrafter"/>
</dbReference>
<dbReference type="AlphaFoldDB" id="A0A7S1BXR2"/>
<dbReference type="InterPro" id="IPR036938">
    <property type="entry name" value="PAP2/HPO_sf"/>
</dbReference>
<reference evidence="3" key="1">
    <citation type="submission" date="2021-01" db="EMBL/GenBank/DDBJ databases">
        <authorList>
            <person name="Corre E."/>
            <person name="Pelletier E."/>
            <person name="Niang G."/>
            <person name="Scheremetjew M."/>
            <person name="Finn R."/>
            <person name="Kale V."/>
            <person name="Holt S."/>
            <person name="Cochrane G."/>
            <person name="Meng A."/>
            <person name="Brown T."/>
            <person name="Cohen L."/>
        </authorList>
    </citation>
    <scope>NUCLEOTIDE SEQUENCE</scope>
    <source>
        <strain evidence="3">308</strain>
    </source>
</reference>
<feature type="transmembrane region" description="Helical" evidence="2">
    <location>
        <begin position="188"/>
        <end position="208"/>
    </location>
</feature>
<protein>
    <recommendedName>
        <fullName evidence="4">Phosphatidic acid phosphatase type 2/haloperoxidase domain-containing protein</fullName>
    </recommendedName>
</protein>
<dbReference type="GO" id="GO:0008610">
    <property type="term" value="P:lipid biosynthetic process"/>
    <property type="evidence" value="ECO:0007669"/>
    <property type="project" value="TreeGrafter"/>
</dbReference>
<evidence type="ECO:0008006" key="4">
    <source>
        <dbReference type="Google" id="ProtNLM"/>
    </source>
</evidence>
<evidence type="ECO:0000313" key="3">
    <source>
        <dbReference type="EMBL" id="CAD8899796.1"/>
    </source>
</evidence>
<keyword evidence="2" id="KW-0472">Membrane</keyword>
<dbReference type="GO" id="GO:0047874">
    <property type="term" value="F:dolichyldiphosphatase activity"/>
    <property type="evidence" value="ECO:0007669"/>
    <property type="project" value="TreeGrafter"/>
</dbReference>
<dbReference type="GO" id="GO:0006487">
    <property type="term" value="P:protein N-linked glycosylation"/>
    <property type="evidence" value="ECO:0007669"/>
    <property type="project" value="TreeGrafter"/>
</dbReference>
<name>A0A7S1BXR2_9STRA</name>
<dbReference type="PANTHER" id="PTHR11247">
    <property type="entry name" value="PALMITOYL-PROTEIN THIOESTERASE/DOLICHYLDIPHOSPHATASE 1"/>
    <property type="match status" value="1"/>
</dbReference>
<keyword evidence="1" id="KW-0378">Hydrolase</keyword>
<organism evidence="3">
    <name type="scientific">Corethron hystrix</name>
    <dbReference type="NCBI Taxonomy" id="216773"/>
    <lineage>
        <taxon>Eukaryota</taxon>
        <taxon>Sar</taxon>
        <taxon>Stramenopiles</taxon>
        <taxon>Ochrophyta</taxon>
        <taxon>Bacillariophyta</taxon>
        <taxon>Coscinodiscophyceae</taxon>
        <taxon>Corethrophycidae</taxon>
        <taxon>Corethrales</taxon>
        <taxon>Corethraceae</taxon>
        <taxon>Corethron</taxon>
    </lineage>
</organism>
<dbReference type="PANTHER" id="PTHR11247:SF40">
    <property type="entry name" value="LIPID PHOSPHATE PHOSPHATASE EPSILON 1, CHLOROPLASTIC"/>
    <property type="match status" value="1"/>
</dbReference>